<proteinExistence type="predicted"/>
<dbReference type="InterPro" id="IPR025241">
    <property type="entry name" value="DUF4190"/>
</dbReference>
<feature type="transmembrane region" description="Helical" evidence="2">
    <location>
        <begin position="28"/>
        <end position="59"/>
    </location>
</feature>
<dbReference type="EMBL" id="FNDX01000002">
    <property type="protein sequence ID" value="SDH96949.1"/>
    <property type="molecule type" value="Genomic_DNA"/>
</dbReference>
<feature type="domain" description="DUF4190" evidence="3">
    <location>
        <begin position="27"/>
        <end position="90"/>
    </location>
</feature>
<dbReference type="AlphaFoldDB" id="A0A1G8GRG8"/>
<keyword evidence="2" id="KW-1133">Transmembrane helix</keyword>
<name>A0A1G8GRG8_9BACL</name>
<gene>
    <name evidence="4" type="ORF">SAMN05216192_102174</name>
</gene>
<protein>
    <recommendedName>
        <fullName evidence="3">DUF4190 domain-containing protein</fullName>
    </recommendedName>
</protein>
<reference evidence="5" key="1">
    <citation type="submission" date="2016-10" db="EMBL/GenBank/DDBJ databases">
        <authorList>
            <person name="Varghese N."/>
            <person name="Submissions S."/>
        </authorList>
    </citation>
    <scope>NUCLEOTIDE SEQUENCE [LARGE SCALE GENOMIC DNA]</scope>
    <source>
        <strain evidence="5">CGMCC 1.11012</strain>
    </source>
</reference>
<evidence type="ECO:0000256" key="2">
    <source>
        <dbReference type="SAM" id="Phobius"/>
    </source>
</evidence>
<accession>A0A1G8GRG8</accession>
<dbReference type="STRING" id="1174501.SAMN05216192_102174"/>
<dbReference type="Proteomes" id="UP000199050">
    <property type="component" value="Unassembled WGS sequence"/>
</dbReference>
<organism evidence="4 5">
    <name type="scientific">Paenibacillus typhae</name>
    <dbReference type="NCBI Taxonomy" id="1174501"/>
    <lineage>
        <taxon>Bacteria</taxon>
        <taxon>Bacillati</taxon>
        <taxon>Bacillota</taxon>
        <taxon>Bacilli</taxon>
        <taxon>Bacillales</taxon>
        <taxon>Paenibacillaceae</taxon>
        <taxon>Paenibacillus</taxon>
    </lineage>
</organism>
<feature type="compositionally biased region" description="Low complexity" evidence="1">
    <location>
        <begin position="1"/>
        <end position="13"/>
    </location>
</feature>
<keyword evidence="2" id="KW-0812">Transmembrane</keyword>
<dbReference type="Pfam" id="PF13828">
    <property type="entry name" value="DUF4190"/>
    <property type="match status" value="1"/>
</dbReference>
<evidence type="ECO:0000256" key="1">
    <source>
        <dbReference type="SAM" id="MobiDB-lite"/>
    </source>
</evidence>
<dbReference type="OrthoDB" id="1955244at2"/>
<evidence type="ECO:0000313" key="4">
    <source>
        <dbReference type="EMBL" id="SDH96949.1"/>
    </source>
</evidence>
<keyword evidence="5" id="KW-1185">Reference proteome</keyword>
<dbReference type="RefSeq" id="WP_090711887.1">
    <property type="nucleotide sequence ID" value="NZ_CBCSKY010000003.1"/>
</dbReference>
<evidence type="ECO:0000259" key="3">
    <source>
        <dbReference type="Pfam" id="PF13828"/>
    </source>
</evidence>
<sequence>MNYQPYGQQQDYYSPPPPPPAHTNGKSIASLVLGILSIVTPYIGLLFGIVAIILSALSLKEIRNRYEGGRGLAIAGLVCGIVGTIIYALLILLFVVIILFAAGAEDSISNFYFNTNNI</sequence>
<feature type="transmembrane region" description="Helical" evidence="2">
    <location>
        <begin position="71"/>
        <end position="104"/>
    </location>
</feature>
<evidence type="ECO:0000313" key="5">
    <source>
        <dbReference type="Proteomes" id="UP000199050"/>
    </source>
</evidence>
<keyword evidence="2" id="KW-0472">Membrane</keyword>
<feature type="region of interest" description="Disordered" evidence="1">
    <location>
        <begin position="1"/>
        <end position="21"/>
    </location>
</feature>